<dbReference type="InterPro" id="IPR037455">
    <property type="entry name" value="LucA/IucC-like"/>
</dbReference>
<evidence type="ECO:0000256" key="2">
    <source>
        <dbReference type="ARBA" id="ARBA00007832"/>
    </source>
</evidence>
<evidence type="ECO:0000256" key="1">
    <source>
        <dbReference type="ARBA" id="ARBA00004924"/>
    </source>
</evidence>
<dbReference type="EMBL" id="LGUT01000282">
    <property type="protein sequence ID" value="KOG91396.1"/>
    <property type="molecule type" value="Genomic_DNA"/>
</dbReference>
<evidence type="ECO:0000259" key="3">
    <source>
        <dbReference type="Pfam" id="PF06276"/>
    </source>
</evidence>
<comment type="caution">
    <text evidence="4">The sequence shown here is derived from an EMBL/GenBank/DDBJ whole genome shotgun (WGS) entry which is preliminary data.</text>
</comment>
<proteinExistence type="inferred from homology"/>
<feature type="domain" description="Aerobactin siderophore biosynthesis IucA/IucC-like C-terminal" evidence="3">
    <location>
        <begin position="36"/>
        <end position="167"/>
    </location>
</feature>
<comment type="similarity">
    <text evidence="2">Belongs to the IucA/IucC family.</text>
</comment>
<reference evidence="4 5" key="1">
    <citation type="submission" date="2015-07" db="EMBL/GenBank/DDBJ databases">
        <authorList>
            <person name="Ju K.-S."/>
            <person name="Doroghazi J.R."/>
            <person name="Metcalf W.W."/>
        </authorList>
    </citation>
    <scope>NUCLEOTIDE SEQUENCE [LARGE SCALE GENOMIC DNA]</scope>
    <source>
        <strain evidence="4 5">NRRL B-3589</strain>
    </source>
</reference>
<organism evidence="4 5">
    <name type="scientific">Streptomyces varsoviensis</name>
    <dbReference type="NCBI Taxonomy" id="67373"/>
    <lineage>
        <taxon>Bacteria</taxon>
        <taxon>Bacillati</taxon>
        <taxon>Actinomycetota</taxon>
        <taxon>Actinomycetes</taxon>
        <taxon>Kitasatosporales</taxon>
        <taxon>Streptomycetaceae</taxon>
        <taxon>Streptomyces</taxon>
    </lineage>
</organism>
<protein>
    <submittedName>
        <fullName evidence="4">Iron transporter</fullName>
    </submittedName>
</protein>
<name>A0ABR5JD79_9ACTN</name>
<gene>
    <name evidence="4" type="ORF">ADK38_03415</name>
</gene>
<keyword evidence="5" id="KW-1185">Reference proteome</keyword>
<sequence length="204" mass="21792">PGVTGLLAAAVADEYPTGPAQLSRLLGDAGPGAALAWWDAYLDLLVPPVLAAYLDHGVVLEPHLQNVVVGVAADGMPRQVVLRDLEGVKLLPDHHAAPLAGLPREVAGPMTYGRQRGWDRVVYCLLVNHLAELLAALADRHPPLEPRLWAAVRRVLAERAAAHGDPPPLRVASPLVGDWLSEADTEVCEGPRTRTRPEPRSATC</sequence>
<dbReference type="Gene3D" id="1.10.510.40">
    <property type="match status" value="1"/>
</dbReference>
<dbReference type="PANTHER" id="PTHR34384:SF5">
    <property type="entry name" value="L-2,3-DIAMINOPROPANOATE--CITRATE LIGASE"/>
    <property type="match status" value="1"/>
</dbReference>
<comment type="pathway">
    <text evidence="1">Siderophore biosynthesis.</text>
</comment>
<evidence type="ECO:0000313" key="4">
    <source>
        <dbReference type="EMBL" id="KOG91396.1"/>
    </source>
</evidence>
<accession>A0ABR5JD79</accession>
<dbReference type="Pfam" id="PF06276">
    <property type="entry name" value="FhuF"/>
    <property type="match status" value="1"/>
</dbReference>
<dbReference type="Proteomes" id="UP000037020">
    <property type="component" value="Unassembled WGS sequence"/>
</dbReference>
<feature type="non-terminal residue" evidence="4">
    <location>
        <position position="1"/>
    </location>
</feature>
<dbReference type="InterPro" id="IPR022770">
    <property type="entry name" value="IucA/IucC-like_C"/>
</dbReference>
<dbReference type="PANTHER" id="PTHR34384">
    <property type="entry name" value="L-2,3-DIAMINOPROPANOATE--CITRATE LIGASE"/>
    <property type="match status" value="1"/>
</dbReference>
<evidence type="ECO:0000313" key="5">
    <source>
        <dbReference type="Proteomes" id="UP000037020"/>
    </source>
</evidence>